<gene>
    <name evidence="1" type="ORF">R8Z52_13200</name>
</gene>
<sequence length="135" mass="14863">MKISTWGVIALSGVLLAGCSSNSEREKTLEMIATNRAALLASELPLEYGPLHIMRANAKGSTIEMMMVYNNSAPNAKSTQEVLTNSEKAFCNNTTIMENLTTGISYRIKMRDSRGTLLVDQLITQETCDKQKKSK</sequence>
<protein>
    <submittedName>
        <fullName evidence="1">GspS/AspS pilotin family protein</fullName>
    </submittedName>
</protein>
<dbReference type="Pfam" id="PF16549">
    <property type="entry name" value="T2SSS_2"/>
    <property type="match status" value="1"/>
</dbReference>
<dbReference type="EMBL" id="CP138203">
    <property type="protein sequence ID" value="WPC73070.1"/>
    <property type="molecule type" value="Genomic_DNA"/>
</dbReference>
<name>A0ABZ0QBX0_9VIBR</name>
<evidence type="ECO:0000313" key="1">
    <source>
        <dbReference type="EMBL" id="WPC73070.1"/>
    </source>
</evidence>
<dbReference type="Gene3D" id="3.30.300.250">
    <property type="match status" value="1"/>
</dbReference>
<organism evidence="1 2">
    <name type="scientific">Vibrio porteresiae DSM 19223</name>
    <dbReference type="NCBI Taxonomy" id="1123496"/>
    <lineage>
        <taxon>Bacteria</taxon>
        <taxon>Pseudomonadati</taxon>
        <taxon>Pseudomonadota</taxon>
        <taxon>Gammaproteobacteria</taxon>
        <taxon>Vibrionales</taxon>
        <taxon>Vibrionaceae</taxon>
        <taxon>Vibrio</taxon>
    </lineage>
</organism>
<dbReference type="PIRSF" id="PIRSF007010">
    <property type="entry name" value="UCP007010"/>
    <property type="match status" value="1"/>
</dbReference>
<reference evidence="1 2" key="1">
    <citation type="submission" date="2023-11" db="EMBL/GenBank/DDBJ databases">
        <title>Plant-associative lifestyle of Vibrio porteresiae and its evolutionary dynamics.</title>
        <authorList>
            <person name="Rameshkumar N."/>
            <person name="Kirti K."/>
        </authorList>
    </citation>
    <scope>NUCLEOTIDE SEQUENCE [LARGE SCALE GENOMIC DNA]</scope>
    <source>
        <strain evidence="1 2">MSSRF30</strain>
    </source>
</reference>
<evidence type="ECO:0000313" key="2">
    <source>
        <dbReference type="Proteomes" id="UP001304071"/>
    </source>
</evidence>
<proteinExistence type="predicted"/>
<keyword evidence="2" id="KW-1185">Reference proteome</keyword>
<dbReference type="Proteomes" id="UP001304071">
    <property type="component" value="Chromosome 1"/>
</dbReference>
<dbReference type="RefSeq" id="WP_261892879.1">
    <property type="nucleotide sequence ID" value="NZ_AP024895.1"/>
</dbReference>
<dbReference type="InterPro" id="IPR016502">
    <property type="entry name" value="T2SSS_2"/>
</dbReference>
<accession>A0ABZ0QBX0</accession>
<dbReference type="PROSITE" id="PS51257">
    <property type="entry name" value="PROKAR_LIPOPROTEIN"/>
    <property type="match status" value="1"/>
</dbReference>